<feature type="compositionally biased region" description="Pro residues" evidence="1">
    <location>
        <begin position="523"/>
        <end position="536"/>
    </location>
</feature>
<dbReference type="GeneID" id="95985007"/>
<feature type="compositionally biased region" description="Basic and acidic residues" evidence="1">
    <location>
        <begin position="587"/>
        <end position="598"/>
    </location>
</feature>
<comment type="caution">
    <text evidence="2">The sequence shown here is derived from an EMBL/GenBank/DDBJ whole genome shotgun (WGS) entry which is preliminary data.</text>
</comment>
<dbReference type="EMBL" id="JBBXJM010000003">
    <property type="protein sequence ID" value="KAL1409965.1"/>
    <property type="molecule type" value="Genomic_DNA"/>
</dbReference>
<keyword evidence="3" id="KW-1185">Reference proteome</keyword>
<feature type="compositionally biased region" description="Polar residues" evidence="1">
    <location>
        <begin position="487"/>
        <end position="496"/>
    </location>
</feature>
<evidence type="ECO:0000313" key="3">
    <source>
        <dbReference type="Proteomes" id="UP001565368"/>
    </source>
</evidence>
<proteinExistence type="predicted"/>
<gene>
    <name evidence="2" type="ORF">Q8F55_003964</name>
</gene>
<evidence type="ECO:0000313" key="2">
    <source>
        <dbReference type="EMBL" id="KAL1409965.1"/>
    </source>
</evidence>
<sequence>MPAWFKFGGPRAPPRPASADSGRDSVEVLEEDASLHDNETEAGTVDSVVQRLMPRQFKESRWESLHITPSERDLYLAAVERLDGELPPLPLFADQAPEIPELSLPRASIPPIDVTYPESHVFDGSQPVTANEWRLSESHYSKRHALLAIAGPSTIRLHAFSAAALLEVDEALAKWSPGIAAKSESTENLRRRKEDTSPVSAWKAELKSHPWKQKSSGELESIRLILAIFTALGQHGWSLVGDVRASSGKLDTHNFVFAYCPTSTTIPPLFFAVTFPQPDRISLVSPPPRFTVQLVDAVRNAIVHGTPTSPPGADTPKLKEEGWHEPGVYRFWMSDPNAGAKRDFLSRLGRTRLVKLAPRLQAPVVISIIDSLMELHFDFVGSVPLLPQTHGRDILIFSSLPFSGLSARDAFVPPEPVDDGSLADTGSLRESIAHITASFHARLHGDASTAVTFPPSRGKRPQRPAVRTRTDSGQTVKIYRAAPSPVSARTASSGQHTPIARTRSPLADEPRPATPLREAKPLPAVPPPVAPTPSASPLPLGLGPPPTLILPNTGKRVATPVTITVAHDAIASVNGSVGYITSADSESAAHESDVDSRASRASTIGSTRPPGVGSIRTRVSIVEG</sequence>
<reference evidence="2 3" key="1">
    <citation type="submission" date="2023-08" db="EMBL/GenBank/DDBJ databases">
        <title>Annotated Genome Sequence of Vanrija albida AlHP1.</title>
        <authorList>
            <person name="Herzog R."/>
        </authorList>
    </citation>
    <scope>NUCLEOTIDE SEQUENCE [LARGE SCALE GENOMIC DNA]</scope>
    <source>
        <strain evidence="2 3">AlHP1</strain>
    </source>
</reference>
<feature type="region of interest" description="Disordered" evidence="1">
    <location>
        <begin position="1"/>
        <end position="43"/>
    </location>
</feature>
<protein>
    <submittedName>
        <fullName evidence="2">Uncharacterized protein</fullName>
    </submittedName>
</protein>
<accession>A0ABR3Q5F6</accession>
<dbReference type="Proteomes" id="UP001565368">
    <property type="component" value="Unassembled WGS sequence"/>
</dbReference>
<dbReference type="PANTHER" id="PTHR38696:SF1">
    <property type="entry name" value="MEDIATOR OF RNA POLYMERASE II TRANSCRIPTION SUBUNIT 13"/>
    <property type="match status" value="1"/>
</dbReference>
<feature type="region of interest" description="Disordered" evidence="1">
    <location>
        <begin position="586"/>
        <end position="616"/>
    </location>
</feature>
<evidence type="ECO:0000256" key="1">
    <source>
        <dbReference type="SAM" id="MobiDB-lite"/>
    </source>
</evidence>
<dbReference type="RefSeq" id="XP_069209909.1">
    <property type="nucleotide sequence ID" value="XM_069352491.1"/>
</dbReference>
<name>A0ABR3Q5F6_9TREE</name>
<dbReference type="PANTHER" id="PTHR38696">
    <property type="entry name" value="MEDIATOR OF RNA POLYMERASE II TRANSCRIPTION SUBUNIT 13"/>
    <property type="match status" value="1"/>
</dbReference>
<feature type="region of interest" description="Disordered" evidence="1">
    <location>
        <begin position="447"/>
        <end position="536"/>
    </location>
</feature>
<organism evidence="2 3">
    <name type="scientific">Vanrija albida</name>
    <dbReference type="NCBI Taxonomy" id="181172"/>
    <lineage>
        <taxon>Eukaryota</taxon>
        <taxon>Fungi</taxon>
        <taxon>Dikarya</taxon>
        <taxon>Basidiomycota</taxon>
        <taxon>Agaricomycotina</taxon>
        <taxon>Tremellomycetes</taxon>
        <taxon>Trichosporonales</taxon>
        <taxon>Trichosporonaceae</taxon>
        <taxon>Vanrija</taxon>
    </lineage>
</organism>